<evidence type="ECO:0000313" key="3">
    <source>
        <dbReference type="RefSeq" id="XP_018322061.1"/>
    </source>
</evidence>
<sequence>MYNDCILSEDGLAEGYVVIFDMHGIRLGHIARVSLPALRAFMLYIQEAHPAKLKAVHCLNTANYINHVMRLISPLLRNEIIGLLRFHSGRLPEGIPQEILPREYGGNAPSIDVLDKQCHSLINKYADWLIETEQFKADETKRPKKASWWSIFSGGGGNPNNLGLIENQSPLSVEFD</sequence>
<organism evidence="2 3">
    <name type="scientific">Agrilus planipennis</name>
    <name type="common">Emerald ash borer</name>
    <name type="synonym">Agrilus marcopoli</name>
    <dbReference type="NCBI Taxonomy" id="224129"/>
    <lineage>
        <taxon>Eukaryota</taxon>
        <taxon>Metazoa</taxon>
        <taxon>Ecdysozoa</taxon>
        <taxon>Arthropoda</taxon>
        <taxon>Hexapoda</taxon>
        <taxon>Insecta</taxon>
        <taxon>Pterygota</taxon>
        <taxon>Neoptera</taxon>
        <taxon>Endopterygota</taxon>
        <taxon>Coleoptera</taxon>
        <taxon>Polyphaga</taxon>
        <taxon>Elateriformia</taxon>
        <taxon>Buprestoidea</taxon>
        <taxon>Buprestidae</taxon>
        <taxon>Agrilinae</taxon>
        <taxon>Agrilus</taxon>
    </lineage>
</organism>
<dbReference type="AlphaFoldDB" id="A0A1W4WDM0"/>
<dbReference type="GeneID" id="108734849"/>
<dbReference type="PROSITE" id="PS50191">
    <property type="entry name" value="CRAL_TRIO"/>
    <property type="match status" value="1"/>
</dbReference>
<dbReference type="Gene3D" id="3.40.525.10">
    <property type="entry name" value="CRAL-TRIO lipid binding domain"/>
    <property type="match status" value="1"/>
</dbReference>
<dbReference type="KEGG" id="apln:108734849"/>
<dbReference type="PANTHER" id="PTHR10174:SF222">
    <property type="entry name" value="GH10083P-RELATED"/>
    <property type="match status" value="1"/>
</dbReference>
<dbReference type="GO" id="GO:0016020">
    <property type="term" value="C:membrane"/>
    <property type="evidence" value="ECO:0007669"/>
    <property type="project" value="TreeGrafter"/>
</dbReference>
<gene>
    <name evidence="3" type="primary">LOC108734849</name>
</gene>
<dbReference type="PANTHER" id="PTHR10174">
    <property type="entry name" value="ALPHA-TOCOPHEROL TRANSFER PROTEIN-RELATED"/>
    <property type="match status" value="1"/>
</dbReference>
<dbReference type="Gene3D" id="1.20.5.1200">
    <property type="entry name" value="Alpha-tocopherol transfer"/>
    <property type="match status" value="1"/>
</dbReference>
<keyword evidence="2" id="KW-1185">Reference proteome</keyword>
<dbReference type="RefSeq" id="XP_018322061.1">
    <property type="nucleotide sequence ID" value="XM_018466559.1"/>
</dbReference>
<dbReference type="Proteomes" id="UP000192223">
    <property type="component" value="Unplaced"/>
</dbReference>
<dbReference type="InterPro" id="IPR036865">
    <property type="entry name" value="CRAL-TRIO_dom_sf"/>
</dbReference>
<protein>
    <submittedName>
        <fullName evidence="3">Alpha-tocopherol transfer protein</fullName>
    </submittedName>
</protein>
<dbReference type="InParanoid" id="A0A1W4WDM0"/>
<dbReference type="OrthoDB" id="1434354at2759"/>
<evidence type="ECO:0000259" key="1">
    <source>
        <dbReference type="PROSITE" id="PS50191"/>
    </source>
</evidence>
<reference evidence="3" key="1">
    <citation type="submission" date="2025-08" db="UniProtKB">
        <authorList>
            <consortium name="RefSeq"/>
        </authorList>
    </citation>
    <scope>IDENTIFICATION</scope>
</reference>
<feature type="domain" description="CRAL-TRIO" evidence="1">
    <location>
        <begin position="1"/>
        <end position="112"/>
    </location>
</feature>
<dbReference type="GO" id="GO:1902936">
    <property type="term" value="F:phosphatidylinositol bisphosphate binding"/>
    <property type="evidence" value="ECO:0007669"/>
    <property type="project" value="TreeGrafter"/>
</dbReference>
<dbReference type="CDD" id="cd00170">
    <property type="entry name" value="SEC14"/>
    <property type="match status" value="1"/>
</dbReference>
<name>A0A1W4WDM0_AGRPL</name>
<dbReference type="InterPro" id="IPR001251">
    <property type="entry name" value="CRAL-TRIO_dom"/>
</dbReference>
<dbReference type="SUPFAM" id="SSF52087">
    <property type="entry name" value="CRAL/TRIO domain"/>
    <property type="match status" value="1"/>
</dbReference>
<proteinExistence type="predicted"/>
<evidence type="ECO:0000313" key="2">
    <source>
        <dbReference type="Proteomes" id="UP000192223"/>
    </source>
</evidence>
<dbReference type="Pfam" id="PF00650">
    <property type="entry name" value="CRAL_TRIO"/>
    <property type="match status" value="1"/>
</dbReference>
<dbReference type="STRING" id="224129.A0A1W4WDM0"/>
<accession>A0A1W4WDM0</accession>